<dbReference type="EMBL" id="CAADJA010000002">
    <property type="protein sequence ID" value="VFS49934.1"/>
    <property type="molecule type" value="Genomic_DNA"/>
</dbReference>
<evidence type="ECO:0000313" key="3">
    <source>
        <dbReference type="EMBL" id="VFS49934.1"/>
    </source>
</evidence>
<sequence>MKFNLFALVLLFTSTSALATTITMYKSPTCGCCSQWAKKMEDSGFTVDTVMINNDREFYKIKQDHKIPMEYMSCHTALVDGYVIEGHVPADDIKRLLKERPNIIGLSTPGMPVGSPGMEQGDEKEAYSVMTFDAQDKRTVYSSH</sequence>
<dbReference type="OrthoDB" id="14727at2"/>
<feature type="signal peptide" evidence="1">
    <location>
        <begin position="1"/>
        <end position="19"/>
    </location>
</feature>
<dbReference type="Proteomes" id="UP000224974">
    <property type="component" value="Unassembled WGS sequence"/>
</dbReference>
<evidence type="ECO:0000313" key="2">
    <source>
        <dbReference type="EMBL" id="PHI30565.1"/>
    </source>
</evidence>
<organism evidence="2 4">
    <name type="scientific">Budvicia aquatica</name>
    <dbReference type="NCBI Taxonomy" id="82979"/>
    <lineage>
        <taxon>Bacteria</taxon>
        <taxon>Pseudomonadati</taxon>
        <taxon>Pseudomonadota</taxon>
        <taxon>Gammaproteobacteria</taxon>
        <taxon>Enterobacterales</taxon>
        <taxon>Budviciaceae</taxon>
        <taxon>Budvicia</taxon>
    </lineage>
</organism>
<dbReference type="STRING" id="1111728.GCA_000427805_00117"/>
<name>A0A2C6DQ54_9GAMM</name>
<evidence type="ECO:0000256" key="1">
    <source>
        <dbReference type="SAM" id="SignalP"/>
    </source>
</evidence>
<gene>
    <name evidence="2" type="ORF">CRN84_15055</name>
    <name evidence="3" type="ORF">NCTC12282_04252</name>
</gene>
<dbReference type="Proteomes" id="UP000373449">
    <property type="component" value="Unassembled WGS sequence"/>
</dbReference>
<reference evidence="3 5" key="3">
    <citation type="submission" date="2019-03" db="EMBL/GenBank/DDBJ databases">
        <authorList>
            <consortium name="Pathogen Informatics"/>
        </authorList>
    </citation>
    <scope>NUCLEOTIDE SEQUENCE [LARGE SCALE GENOMIC DNA]</scope>
    <source>
        <strain evidence="3 5">NCTC12282</strain>
    </source>
</reference>
<evidence type="ECO:0000313" key="5">
    <source>
        <dbReference type="Proteomes" id="UP000373449"/>
    </source>
</evidence>
<dbReference type="RefSeq" id="WP_029092770.1">
    <property type="nucleotide sequence ID" value="NZ_BRLG01000001.1"/>
</dbReference>
<dbReference type="AlphaFoldDB" id="A0A2C6DQ54"/>
<protein>
    <submittedName>
        <fullName evidence="3">Protein of uncharacterized function, DUF</fullName>
    </submittedName>
</protein>
<dbReference type="InterPro" id="IPR036249">
    <property type="entry name" value="Thioredoxin-like_sf"/>
</dbReference>
<keyword evidence="4" id="KW-1185">Reference proteome</keyword>
<dbReference type="InterPro" id="IPR007332">
    <property type="entry name" value="DUF411"/>
</dbReference>
<evidence type="ECO:0000313" key="4">
    <source>
        <dbReference type="Proteomes" id="UP000224974"/>
    </source>
</evidence>
<proteinExistence type="predicted"/>
<reference evidence="2" key="1">
    <citation type="submission" date="2017-09" db="EMBL/GenBank/DDBJ databases">
        <title>FDA dAtabase for Regulatory Grade micrObial Sequences (FDA-ARGOS): Supporting development and validation of Infectious Disease Dx tests.</title>
        <authorList>
            <person name="Minogue T."/>
            <person name="Wolcott M."/>
            <person name="Wasieloski L."/>
            <person name="Aguilar W."/>
            <person name="Moore D."/>
            <person name="Tallon L.J."/>
            <person name="Sadzewicz L."/>
            <person name="Ott S."/>
            <person name="Zhao X."/>
            <person name="Nagaraj S."/>
            <person name="Vavikolanu K."/>
            <person name="Aluvathingal J."/>
            <person name="Nadendla S."/>
            <person name="Sichtig H."/>
        </authorList>
    </citation>
    <scope>NUCLEOTIDE SEQUENCE</scope>
    <source>
        <strain evidence="2">FDAARGOS_387</strain>
    </source>
</reference>
<reference evidence="4" key="2">
    <citation type="submission" date="2017-09" db="EMBL/GenBank/DDBJ databases">
        <title>FDA dAtabase for Regulatory Grade micrObial Sequences (FDA-ARGOS): Supporting development and validation of Infectious Disease Dx tests.</title>
        <authorList>
            <person name="Minogue T."/>
            <person name="Wolcott M."/>
            <person name="Wasieloski L."/>
            <person name="Aguilar W."/>
            <person name="Moore D."/>
            <person name="Tallon L."/>
            <person name="Sadzewicz L."/>
            <person name="Ott S."/>
            <person name="Zhao X."/>
            <person name="Nagaraj S."/>
            <person name="Vavikolanu K."/>
            <person name="Aluvathingal J."/>
            <person name="Nadendla S."/>
            <person name="Sichtig H."/>
        </authorList>
    </citation>
    <scope>NUCLEOTIDE SEQUENCE [LARGE SCALE GENOMIC DNA]</scope>
    <source>
        <strain evidence="4">FDAARGOS_387</strain>
    </source>
</reference>
<dbReference type="EMBL" id="PDDX01000001">
    <property type="protein sequence ID" value="PHI30565.1"/>
    <property type="molecule type" value="Genomic_DNA"/>
</dbReference>
<keyword evidence="1" id="KW-0732">Signal</keyword>
<accession>A0A2C6DQ54</accession>
<dbReference type="SUPFAM" id="SSF52833">
    <property type="entry name" value="Thioredoxin-like"/>
    <property type="match status" value="1"/>
</dbReference>
<dbReference type="Pfam" id="PF04214">
    <property type="entry name" value="DUF411"/>
    <property type="match status" value="1"/>
</dbReference>
<feature type="chain" id="PRO_5036036642" evidence="1">
    <location>
        <begin position="20"/>
        <end position="144"/>
    </location>
</feature>